<sequence>MSHNADFKRRRLRAVQEDVNSSARILARKALEDLIDYALACDAADAGELIDELDDLALQLAQARPSRVVVSNVLERWRCVLPALADQTLPEARQLARQLAEQVIDELEQANRQLVNLCINEIRPGMTLMTHSCSSSVMALFAACHADQIPVQAIITESRPGMEGRRLARFLQKLDIPTQFITDAQMALSVLEADKVIIGADSLLRDGSAVTKAGSHLLALAARDAGIPLWVLADRFKHSRIPPESIQLEEMPVDEIEFDIGAPVSFRNAYFDLLPSRLIAAWVDEREVRVTFRSLSEQPQEPLLALPSS</sequence>
<comment type="similarity">
    <text evidence="1">Belongs to the eIF-2B alpha/beta/delta subunits family.</text>
</comment>
<dbReference type="Pfam" id="PF01008">
    <property type="entry name" value="IF-2B"/>
    <property type="match status" value="1"/>
</dbReference>
<reference evidence="3 4" key="1">
    <citation type="submission" date="2024-02" db="EMBL/GenBank/DDBJ databases">
        <title>Marinospirillum sp. MEB 164 isolated from Lonar lake sediment.</title>
        <authorList>
            <person name="Joshi A."/>
            <person name="Thite S."/>
        </authorList>
    </citation>
    <scope>NUCLEOTIDE SEQUENCE [LARGE SCALE GENOMIC DNA]</scope>
    <source>
        <strain evidence="3 4">MEB164</strain>
    </source>
</reference>
<dbReference type="Proteomes" id="UP001621714">
    <property type="component" value="Unassembled WGS sequence"/>
</dbReference>
<dbReference type="Gene3D" id="3.40.50.10470">
    <property type="entry name" value="Translation initiation factor eif-2b, domain 2"/>
    <property type="match status" value="1"/>
</dbReference>
<feature type="coiled-coil region" evidence="2">
    <location>
        <begin position="93"/>
        <end position="120"/>
    </location>
</feature>
<gene>
    <name evidence="3" type="ORF">V6U78_10110</name>
</gene>
<protein>
    <recommendedName>
        <fullName evidence="5">Translation initiation factor eIF-2B subunit delta</fullName>
    </recommendedName>
</protein>
<dbReference type="InterPro" id="IPR042529">
    <property type="entry name" value="IF_2B-like_C"/>
</dbReference>
<dbReference type="EMBL" id="JBANFI010000005">
    <property type="protein sequence ID" value="MFK7161389.1"/>
    <property type="molecule type" value="Genomic_DNA"/>
</dbReference>
<dbReference type="Gene3D" id="1.20.120.420">
    <property type="entry name" value="translation initiation factor eif-2b, domain 1"/>
    <property type="match status" value="1"/>
</dbReference>
<keyword evidence="4" id="KW-1185">Reference proteome</keyword>
<dbReference type="InterPro" id="IPR027363">
    <property type="entry name" value="M1Pi_N"/>
</dbReference>
<evidence type="ECO:0000313" key="3">
    <source>
        <dbReference type="EMBL" id="MFK7161389.1"/>
    </source>
</evidence>
<comment type="caution">
    <text evidence="3">The sequence shown here is derived from an EMBL/GenBank/DDBJ whole genome shotgun (WGS) entry which is preliminary data.</text>
</comment>
<evidence type="ECO:0008006" key="5">
    <source>
        <dbReference type="Google" id="ProtNLM"/>
    </source>
</evidence>
<accession>A0ABW8Q005</accession>
<dbReference type="InterPro" id="IPR037171">
    <property type="entry name" value="NagB/RpiA_transferase-like"/>
</dbReference>
<dbReference type="PANTHER" id="PTHR43475">
    <property type="entry name" value="METHYLTHIORIBOSE-1-PHOSPHATE ISOMERASE"/>
    <property type="match status" value="1"/>
</dbReference>
<dbReference type="InterPro" id="IPR000649">
    <property type="entry name" value="IF-2B-related"/>
</dbReference>
<keyword evidence="2" id="KW-0175">Coiled coil</keyword>
<proteinExistence type="inferred from homology"/>
<dbReference type="SUPFAM" id="SSF100950">
    <property type="entry name" value="NagB/RpiA/CoA transferase-like"/>
    <property type="match status" value="1"/>
</dbReference>
<organism evidence="3 4">
    <name type="scientific">Marinospirillum alkalitolerans</name>
    <dbReference type="NCBI Taxonomy" id="3123374"/>
    <lineage>
        <taxon>Bacteria</taxon>
        <taxon>Pseudomonadati</taxon>
        <taxon>Pseudomonadota</taxon>
        <taxon>Gammaproteobacteria</taxon>
        <taxon>Oceanospirillales</taxon>
        <taxon>Oceanospirillaceae</taxon>
        <taxon>Marinospirillum</taxon>
    </lineage>
</organism>
<evidence type="ECO:0000256" key="1">
    <source>
        <dbReference type="RuleBase" id="RU003814"/>
    </source>
</evidence>
<dbReference type="RefSeq" id="WP_405340098.1">
    <property type="nucleotide sequence ID" value="NZ_JBANFI010000005.1"/>
</dbReference>
<dbReference type="PANTHER" id="PTHR43475:SF1">
    <property type="entry name" value="METHYLTHIORIBOSE-1-PHOSPHATE ISOMERASE"/>
    <property type="match status" value="1"/>
</dbReference>
<evidence type="ECO:0000313" key="4">
    <source>
        <dbReference type="Proteomes" id="UP001621714"/>
    </source>
</evidence>
<name>A0ABW8Q005_9GAMM</name>
<evidence type="ECO:0000256" key="2">
    <source>
        <dbReference type="SAM" id="Coils"/>
    </source>
</evidence>